<name>A0ABQ0JJ97_9VIBR</name>
<gene>
    <name evidence="1" type="ORF">JCM19239_434</name>
</gene>
<accession>A0ABQ0JJ97</accession>
<dbReference type="EMBL" id="BBMS01000050">
    <property type="protein sequence ID" value="GAL28821.1"/>
    <property type="molecule type" value="Genomic_DNA"/>
</dbReference>
<organism evidence="1 2">
    <name type="scientific">Vibrio variabilis</name>
    <dbReference type="NCBI Taxonomy" id="990271"/>
    <lineage>
        <taxon>Bacteria</taxon>
        <taxon>Pseudomonadati</taxon>
        <taxon>Pseudomonadota</taxon>
        <taxon>Gammaproteobacteria</taxon>
        <taxon>Vibrionales</taxon>
        <taxon>Vibrionaceae</taxon>
        <taxon>Vibrio</taxon>
    </lineage>
</organism>
<comment type="caution">
    <text evidence="1">The sequence shown here is derived from an EMBL/GenBank/DDBJ whole genome shotgun (WGS) entry which is preliminary data.</text>
</comment>
<sequence>MWVGVLLILLQGLSIQMLTAINGDVAFLLSMARNTGLQGFYAESTK</sequence>
<reference evidence="2" key="1">
    <citation type="submission" date="2014-09" db="EMBL/GenBank/DDBJ databases">
        <title>Vibrio variabilis JCM 19239. (C206) whole genome shotgun sequence.</title>
        <authorList>
            <person name="Sawabe T."/>
            <person name="Meirelles P."/>
            <person name="Nakanishi M."/>
            <person name="Sayaka M."/>
            <person name="Hattori M."/>
            <person name="Ohkuma M."/>
        </authorList>
    </citation>
    <scope>NUCLEOTIDE SEQUENCE [LARGE SCALE GENOMIC DNA]</scope>
    <source>
        <strain evidence="2">JCM 19239</strain>
    </source>
</reference>
<evidence type="ECO:0000313" key="1">
    <source>
        <dbReference type="EMBL" id="GAL28821.1"/>
    </source>
</evidence>
<protein>
    <submittedName>
        <fullName evidence="1">Uncharacterized protein</fullName>
    </submittedName>
</protein>
<keyword evidence="2" id="KW-1185">Reference proteome</keyword>
<proteinExistence type="predicted"/>
<evidence type="ECO:0000313" key="2">
    <source>
        <dbReference type="Proteomes" id="UP000029223"/>
    </source>
</evidence>
<dbReference type="Proteomes" id="UP000029223">
    <property type="component" value="Unassembled WGS sequence"/>
</dbReference>